<dbReference type="InterPro" id="IPR051674">
    <property type="entry name" value="Malate_Decarboxylase"/>
</dbReference>
<evidence type="ECO:0000313" key="5">
    <source>
        <dbReference type="EMBL" id="MDK6028138.1"/>
    </source>
</evidence>
<dbReference type="InterPro" id="IPR012302">
    <property type="entry name" value="Malic_NAD-bd"/>
</dbReference>
<evidence type="ECO:0000259" key="4">
    <source>
        <dbReference type="SMART" id="SM01274"/>
    </source>
</evidence>
<keyword evidence="6" id="KW-1185">Reference proteome</keyword>
<feature type="domain" description="Malic enzyme NAD-binding" evidence="3">
    <location>
        <begin position="162"/>
        <end position="394"/>
    </location>
</feature>
<dbReference type="PIRSF" id="PIRSF000106">
    <property type="entry name" value="ME"/>
    <property type="match status" value="1"/>
</dbReference>
<dbReference type="InterPro" id="IPR037062">
    <property type="entry name" value="Malic_N_dom_sf"/>
</dbReference>
<dbReference type="PANTHER" id="PTHR43237:SF4">
    <property type="entry name" value="NADP-DEPENDENT MALIC ENZYME"/>
    <property type="match status" value="1"/>
</dbReference>
<dbReference type="RefSeq" id="WP_285273112.1">
    <property type="nucleotide sequence ID" value="NZ_JASNVW010000001.1"/>
</dbReference>
<dbReference type="Pfam" id="PF00390">
    <property type="entry name" value="malic"/>
    <property type="match status" value="1"/>
</dbReference>
<organism evidence="5 6">
    <name type="scientific">Ignisphaera cupida</name>
    <dbReference type="NCBI Taxonomy" id="3050454"/>
    <lineage>
        <taxon>Archaea</taxon>
        <taxon>Thermoproteota</taxon>
        <taxon>Thermoprotei</taxon>
        <taxon>Desulfurococcales</taxon>
        <taxon>Desulfurococcaceae</taxon>
        <taxon>Ignisphaera</taxon>
    </lineage>
</organism>
<comment type="similarity">
    <text evidence="1">Belongs to the malic enzymes family.</text>
</comment>
<keyword evidence="2" id="KW-0560">Oxidoreductase</keyword>
<dbReference type="InterPro" id="IPR012301">
    <property type="entry name" value="Malic_N_dom"/>
</dbReference>
<evidence type="ECO:0000256" key="1">
    <source>
        <dbReference type="ARBA" id="ARBA00008785"/>
    </source>
</evidence>
<dbReference type="CDD" id="cd05311">
    <property type="entry name" value="NAD_bind_2_malic_enz"/>
    <property type="match status" value="1"/>
</dbReference>
<evidence type="ECO:0000256" key="2">
    <source>
        <dbReference type="ARBA" id="ARBA00023002"/>
    </source>
</evidence>
<reference evidence="5 6" key="1">
    <citation type="submission" date="2023-05" db="EMBL/GenBank/DDBJ databases">
        <title>A new hyperthermophilic archaea 'Ignisphaera cupida' sp. nov. and description of the family 'Ignisphaeraceae' fam. nov.</title>
        <authorList>
            <person name="Podosokorskaya O.A."/>
            <person name="Elcheninov A.G."/>
            <person name="Klukina A."/>
            <person name="Merkel A.Y."/>
        </authorList>
    </citation>
    <scope>NUCLEOTIDE SEQUENCE [LARGE SCALE GENOMIC DNA]</scope>
    <source>
        <strain evidence="5 6">4213-co</strain>
    </source>
</reference>
<dbReference type="Gene3D" id="3.40.50.10380">
    <property type="entry name" value="Malic enzyme, N-terminal domain"/>
    <property type="match status" value="1"/>
</dbReference>
<sequence>MGFDWFTKSLELHRFYKGKIEIVPKVPIRSLDDFAIWYTPGVAEVCKRIHIDKNESFELTWRWNTALVVSDGSRVLGLGDIGAEASLPVLEGKALLFKYLGGVDAIPLAVNVKDPENFIFIVKALESSFGAVNLEDIESPKCFYILEKLQQILNIPVWHDDQQGTALVTIAALINSLKIVDKRINQVRIVLFGAGAANLCTYKYLKILGAKPNNIIVVDSKGVLHKNRGDLEKMKTENPWKYQVVLETNGDDVQEIEKAFNGADVVIAASRPGPGVIKKEWVKLMNKDAIVFAEANPIPEIWPWEAKEAGAKIVATGRSDFPNQINNSLGFPAVFRGVLTVRARKMSDEMFIAAAYAIAKYTEETGIHEERIIGSMQETELYVKEAIAVAEKAIELGYARRKMSRNELENEIRETIEKTKKYMRIALESKLVTI</sequence>
<dbReference type="GO" id="GO:0016491">
    <property type="term" value="F:oxidoreductase activity"/>
    <property type="evidence" value="ECO:0007669"/>
    <property type="project" value="UniProtKB-KW"/>
</dbReference>
<dbReference type="InterPro" id="IPR046346">
    <property type="entry name" value="Aminoacid_DH-like_N_sf"/>
</dbReference>
<evidence type="ECO:0000259" key="3">
    <source>
        <dbReference type="SMART" id="SM00919"/>
    </source>
</evidence>
<dbReference type="PANTHER" id="PTHR43237">
    <property type="entry name" value="NADP-DEPENDENT MALIC ENZYME"/>
    <property type="match status" value="1"/>
</dbReference>
<protein>
    <submittedName>
        <fullName evidence="5">NADP-dependent malic enzyme</fullName>
    </submittedName>
</protein>
<feature type="domain" description="Malic enzyme N-terminal" evidence="4">
    <location>
        <begin position="17"/>
        <end position="150"/>
    </location>
</feature>
<accession>A0ABD4Z5B6</accession>
<dbReference type="InterPro" id="IPR045213">
    <property type="entry name" value="Malic_NAD-bd_bact_type"/>
</dbReference>
<dbReference type="InterPro" id="IPR036291">
    <property type="entry name" value="NAD(P)-bd_dom_sf"/>
</dbReference>
<dbReference type="InterPro" id="IPR001891">
    <property type="entry name" value="Malic_OxRdtase"/>
</dbReference>
<dbReference type="AlphaFoldDB" id="A0ABD4Z5B6"/>
<dbReference type="SUPFAM" id="SSF53223">
    <property type="entry name" value="Aminoacid dehydrogenase-like, N-terminal domain"/>
    <property type="match status" value="1"/>
</dbReference>
<comment type="caution">
    <text evidence="5">The sequence shown here is derived from an EMBL/GenBank/DDBJ whole genome shotgun (WGS) entry which is preliminary data.</text>
</comment>
<name>A0ABD4Z5B6_9CREN</name>
<gene>
    <name evidence="5" type="ORF">QPL79_02005</name>
</gene>
<dbReference type="EMBL" id="JASNVW010000001">
    <property type="protein sequence ID" value="MDK6028138.1"/>
    <property type="molecule type" value="Genomic_DNA"/>
</dbReference>
<dbReference type="SMART" id="SM00919">
    <property type="entry name" value="Malic_M"/>
    <property type="match status" value="1"/>
</dbReference>
<dbReference type="SUPFAM" id="SSF51735">
    <property type="entry name" value="NAD(P)-binding Rossmann-fold domains"/>
    <property type="match status" value="1"/>
</dbReference>
<dbReference type="Proteomes" id="UP001529235">
    <property type="component" value="Unassembled WGS sequence"/>
</dbReference>
<dbReference type="Pfam" id="PF03949">
    <property type="entry name" value="Malic_M"/>
    <property type="match status" value="1"/>
</dbReference>
<dbReference type="Gene3D" id="3.40.50.720">
    <property type="entry name" value="NAD(P)-binding Rossmann-like Domain"/>
    <property type="match status" value="1"/>
</dbReference>
<proteinExistence type="inferred from homology"/>
<dbReference type="SMART" id="SM01274">
    <property type="entry name" value="malic"/>
    <property type="match status" value="1"/>
</dbReference>
<evidence type="ECO:0000313" key="6">
    <source>
        <dbReference type="Proteomes" id="UP001529235"/>
    </source>
</evidence>